<reference evidence="3 4" key="1">
    <citation type="journal article" date="2015" name="Fungal Genet. Biol.">
        <title>Evolution of novel wood decay mechanisms in Agaricales revealed by the genome sequences of Fistulina hepatica and Cylindrobasidium torrendii.</title>
        <authorList>
            <person name="Floudas D."/>
            <person name="Held B.W."/>
            <person name="Riley R."/>
            <person name="Nagy L.G."/>
            <person name="Koehler G."/>
            <person name="Ransdell A.S."/>
            <person name="Younus H."/>
            <person name="Chow J."/>
            <person name="Chiniquy J."/>
            <person name="Lipzen A."/>
            <person name="Tritt A."/>
            <person name="Sun H."/>
            <person name="Haridas S."/>
            <person name="LaButti K."/>
            <person name="Ohm R.A."/>
            <person name="Kues U."/>
            <person name="Blanchette R.A."/>
            <person name="Grigoriev I.V."/>
            <person name="Minto R.E."/>
            <person name="Hibbett D.S."/>
        </authorList>
    </citation>
    <scope>NUCLEOTIDE SEQUENCE [LARGE SCALE GENOMIC DNA]</scope>
    <source>
        <strain evidence="3 4">ATCC 64428</strain>
    </source>
</reference>
<dbReference type="GO" id="GO:0005634">
    <property type="term" value="C:nucleus"/>
    <property type="evidence" value="ECO:0007669"/>
    <property type="project" value="TreeGrafter"/>
</dbReference>
<accession>A0A0D7A3X2</accession>
<name>A0A0D7A3X2_9AGAR</name>
<dbReference type="PANTHER" id="PTHR13360">
    <property type="entry name" value="ACTIVATING SIGNAL COINTEGRATOR 1 COMPLEX SUBUNIT 1"/>
    <property type="match status" value="1"/>
</dbReference>
<dbReference type="Proteomes" id="UP000054144">
    <property type="component" value="Unassembled WGS sequence"/>
</dbReference>
<dbReference type="AlphaFoldDB" id="A0A0D7A3X2"/>
<sequence length="296" mass="33004">MHVTGAFTPRGRAPKAKHFERGTRVVNRDSRSATNQEGDSNSQLSNKIRPPQPRPTHFLSLSLASHENLQRKLLEFNQALSALSPSIRGLDKTILVDPRRIHLTLGVMTLSETPTTSEDEKTLTSALSFLASLRRRLLEMTSNAGKVDVPLNRLGLLKPERRGTFGNVLWVGPDETDVNAQTLKSICDFVHDAFKQEGFVVETRPLKLHCTLLNTAYRKPSRSRKEAFSFLDILQSQACSLLNLDMSQLVALNEHDCPRTPLSIDLGTYSIDKIHLCRMGSHGPNNEYISCGSVHL</sequence>
<dbReference type="InterPro" id="IPR009097">
    <property type="entry name" value="Cyclic_Pdiesterase"/>
</dbReference>
<organism evidence="3 4">
    <name type="scientific">Fistulina hepatica ATCC 64428</name>
    <dbReference type="NCBI Taxonomy" id="1128425"/>
    <lineage>
        <taxon>Eukaryota</taxon>
        <taxon>Fungi</taxon>
        <taxon>Dikarya</taxon>
        <taxon>Basidiomycota</taxon>
        <taxon>Agaricomycotina</taxon>
        <taxon>Agaricomycetes</taxon>
        <taxon>Agaricomycetidae</taxon>
        <taxon>Agaricales</taxon>
        <taxon>Fistulinaceae</taxon>
        <taxon>Fistulina</taxon>
    </lineage>
</organism>
<feature type="compositionally biased region" description="Basic and acidic residues" evidence="1">
    <location>
        <begin position="17"/>
        <end position="31"/>
    </location>
</feature>
<dbReference type="GO" id="GO:0006355">
    <property type="term" value="P:regulation of DNA-templated transcription"/>
    <property type="evidence" value="ECO:0007669"/>
    <property type="project" value="TreeGrafter"/>
</dbReference>
<feature type="compositionally biased region" description="Polar residues" evidence="1">
    <location>
        <begin position="32"/>
        <end position="46"/>
    </location>
</feature>
<dbReference type="EMBL" id="KN882048">
    <property type="protein sequence ID" value="KIY45498.1"/>
    <property type="molecule type" value="Genomic_DNA"/>
</dbReference>
<feature type="region of interest" description="Disordered" evidence="1">
    <location>
        <begin position="1"/>
        <end position="57"/>
    </location>
</feature>
<gene>
    <name evidence="3" type="ORF">FISHEDRAFT_61214</name>
</gene>
<evidence type="ECO:0000256" key="1">
    <source>
        <dbReference type="SAM" id="MobiDB-lite"/>
    </source>
</evidence>
<dbReference type="Pfam" id="PF10469">
    <property type="entry name" value="AKAP7_NLS"/>
    <property type="match status" value="1"/>
</dbReference>
<feature type="domain" description="A-kinase anchor protein 7-like phosphoesterase" evidence="2">
    <location>
        <begin position="55"/>
        <end position="296"/>
    </location>
</feature>
<dbReference type="InterPro" id="IPR019510">
    <property type="entry name" value="AKAP7-like_phosphoesterase"/>
</dbReference>
<dbReference type="OrthoDB" id="277832at2759"/>
<evidence type="ECO:0000313" key="4">
    <source>
        <dbReference type="Proteomes" id="UP000054144"/>
    </source>
</evidence>
<dbReference type="Gene3D" id="3.90.1140.10">
    <property type="entry name" value="Cyclic phosphodiesterase"/>
    <property type="match status" value="1"/>
</dbReference>
<keyword evidence="4" id="KW-1185">Reference proteome</keyword>
<dbReference type="GO" id="GO:0006307">
    <property type="term" value="P:DNA alkylation repair"/>
    <property type="evidence" value="ECO:0007669"/>
    <property type="project" value="InterPro"/>
</dbReference>
<evidence type="ECO:0000259" key="2">
    <source>
        <dbReference type="Pfam" id="PF10469"/>
    </source>
</evidence>
<proteinExistence type="predicted"/>
<dbReference type="PANTHER" id="PTHR13360:SF1">
    <property type="entry name" value="ACTIVATING SIGNAL COINTEGRATOR 1 COMPLEX SUBUNIT 1"/>
    <property type="match status" value="1"/>
</dbReference>
<evidence type="ECO:0000313" key="3">
    <source>
        <dbReference type="EMBL" id="KIY45498.1"/>
    </source>
</evidence>
<dbReference type="SUPFAM" id="SSF55144">
    <property type="entry name" value="LigT-like"/>
    <property type="match status" value="1"/>
</dbReference>
<protein>
    <recommendedName>
        <fullName evidence="2">A-kinase anchor protein 7-like phosphoesterase domain-containing protein</fullName>
    </recommendedName>
</protein>
<dbReference type="InterPro" id="IPR009210">
    <property type="entry name" value="ASCC1"/>
</dbReference>